<accession>A0A814R1Y7</accession>
<dbReference type="Proteomes" id="UP000681722">
    <property type="component" value="Unassembled WGS sequence"/>
</dbReference>
<dbReference type="AlphaFoldDB" id="A0A814R1Y7"/>
<reference evidence="1" key="1">
    <citation type="submission" date="2021-02" db="EMBL/GenBank/DDBJ databases">
        <authorList>
            <person name="Nowell W R."/>
        </authorList>
    </citation>
    <scope>NUCLEOTIDE SEQUENCE</scope>
</reference>
<proteinExistence type="predicted"/>
<gene>
    <name evidence="1" type="ORF">GPM918_LOCUS20011</name>
    <name evidence="2" type="ORF">SRO942_LOCUS20009</name>
</gene>
<dbReference type="Proteomes" id="UP000663829">
    <property type="component" value="Unassembled WGS sequence"/>
</dbReference>
<name>A0A814R1Y7_9BILA</name>
<keyword evidence="3" id="KW-1185">Reference proteome</keyword>
<evidence type="ECO:0000313" key="2">
    <source>
        <dbReference type="EMBL" id="CAF3891017.1"/>
    </source>
</evidence>
<sequence>MKPSEKYRNILQENIKAGAEIKFDLQWILNQNEMSIFNGYKRVGANKDILFYGMLPLLSRFAQSSIYASMFKDSKPLNLYSITIGPPGCGKSPNLKHLMTAATKVTKIFKHDYMKNIPRDAGHTQLQNTVTNSPNGFSTCKVPFSRSRSTV</sequence>
<protein>
    <submittedName>
        <fullName evidence="1">Uncharacterized protein</fullName>
    </submittedName>
</protein>
<dbReference type="EMBL" id="CAJNOQ010006209">
    <property type="protein sequence ID" value="CAF1127457.1"/>
    <property type="molecule type" value="Genomic_DNA"/>
</dbReference>
<organism evidence="1 3">
    <name type="scientific">Didymodactylos carnosus</name>
    <dbReference type="NCBI Taxonomy" id="1234261"/>
    <lineage>
        <taxon>Eukaryota</taxon>
        <taxon>Metazoa</taxon>
        <taxon>Spiralia</taxon>
        <taxon>Gnathifera</taxon>
        <taxon>Rotifera</taxon>
        <taxon>Eurotatoria</taxon>
        <taxon>Bdelloidea</taxon>
        <taxon>Philodinida</taxon>
        <taxon>Philodinidae</taxon>
        <taxon>Didymodactylos</taxon>
    </lineage>
</organism>
<evidence type="ECO:0000313" key="3">
    <source>
        <dbReference type="Proteomes" id="UP000663829"/>
    </source>
</evidence>
<evidence type="ECO:0000313" key="1">
    <source>
        <dbReference type="EMBL" id="CAF1127457.1"/>
    </source>
</evidence>
<comment type="caution">
    <text evidence="1">The sequence shown here is derived from an EMBL/GenBank/DDBJ whole genome shotgun (WGS) entry which is preliminary data.</text>
</comment>
<dbReference type="EMBL" id="CAJOBC010006210">
    <property type="protein sequence ID" value="CAF3891017.1"/>
    <property type="molecule type" value="Genomic_DNA"/>
</dbReference>